<evidence type="ECO:0000313" key="2">
    <source>
        <dbReference type="Proteomes" id="UP001501710"/>
    </source>
</evidence>
<dbReference type="RefSeq" id="WP_344890917.1">
    <property type="nucleotide sequence ID" value="NZ_BAABAS010000004.1"/>
</dbReference>
<accession>A0ABP8BUE4</accession>
<keyword evidence="2" id="KW-1185">Reference proteome</keyword>
<name>A0ABP8BUE4_9ACTN</name>
<proteinExistence type="predicted"/>
<evidence type="ECO:0000313" key="1">
    <source>
        <dbReference type="EMBL" id="GAA4226466.1"/>
    </source>
</evidence>
<comment type="caution">
    <text evidence="1">The sequence shown here is derived from an EMBL/GenBank/DDBJ whole genome shotgun (WGS) entry which is preliminary data.</text>
</comment>
<dbReference type="EMBL" id="BAABAS010000004">
    <property type="protein sequence ID" value="GAA4226466.1"/>
    <property type="molecule type" value="Genomic_DNA"/>
</dbReference>
<reference evidence="2" key="1">
    <citation type="journal article" date="2019" name="Int. J. Syst. Evol. Microbiol.">
        <title>The Global Catalogue of Microorganisms (GCM) 10K type strain sequencing project: providing services to taxonomists for standard genome sequencing and annotation.</title>
        <authorList>
            <consortium name="The Broad Institute Genomics Platform"/>
            <consortium name="The Broad Institute Genome Sequencing Center for Infectious Disease"/>
            <person name="Wu L."/>
            <person name="Ma J."/>
        </authorList>
    </citation>
    <scope>NUCLEOTIDE SEQUENCE [LARGE SCALE GENOMIC DNA]</scope>
    <source>
        <strain evidence="2">JCM 17440</strain>
    </source>
</reference>
<sequence length="73" mass="7868">MALVRRIGGLERGQANLSEPAWCSIRRRNTEDEVFLDEPATGYGGGRFSSHEPETFGLGDCALGFQHGSGDIA</sequence>
<organism evidence="1 2">
    <name type="scientific">Actinomadura meridiana</name>
    <dbReference type="NCBI Taxonomy" id="559626"/>
    <lineage>
        <taxon>Bacteria</taxon>
        <taxon>Bacillati</taxon>
        <taxon>Actinomycetota</taxon>
        <taxon>Actinomycetes</taxon>
        <taxon>Streptosporangiales</taxon>
        <taxon>Thermomonosporaceae</taxon>
        <taxon>Actinomadura</taxon>
    </lineage>
</organism>
<protein>
    <submittedName>
        <fullName evidence="1">Uncharacterized protein</fullName>
    </submittedName>
</protein>
<gene>
    <name evidence="1" type="ORF">GCM10022254_11580</name>
</gene>
<dbReference type="Proteomes" id="UP001501710">
    <property type="component" value="Unassembled WGS sequence"/>
</dbReference>